<dbReference type="Proteomes" id="UP000813385">
    <property type="component" value="Unassembled WGS sequence"/>
</dbReference>
<evidence type="ECO:0000313" key="12">
    <source>
        <dbReference type="Proteomes" id="UP000813385"/>
    </source>
</evidence>
<organism evidence="11 12">
    <name type="scientific">Plectosphaerella cucumerina</name>
    <dbReference type="NCBI Taxonomy" id="40658"/>
    <lineage>
        <taxon>Eukaryota</taxon>
        <taxon>Fungi</taxon>
        <taxon>Dikarya</taxon>
        <taxon>Ascomycota</taxon>
        <taxon>Pezizomycotina</taxon>
        <taxon>Sordariomycetes</taxon>
        <taxon>Hypocreomycetidae</taxon>
        <taxon>Glomerellales</taxon>
        <taxon>Plectosphaerellaceae</taxon>
        <taxon>Plectosphaerella</taxon>
    </lineage>
</organism>
<keyword evidence="9" id="KW-0342">GTP-binding</keyword>
<dbReference type="EC" id="2.4.2.9" evidence="4"/>
<evidence type="ECO:0000256" key="7">
    <source>
        <dbReference type="ARBA" id="ARBA00022679"/>
    </source>
</evidence>
<comment type="pathway">
    <text evidence="2">Pyrimidine metabolism; UMP biosynthesis via salvage pathway; UMP from uracil: step 1/1.</text>
</comment>
<dbReference type="SUPFAM" id="SSF53271">
    <property type="entry name" value="PRTase-like"/>
    <property type="match status" value="1"/>
</dbReference>
<evidence type="ECO:0000259" key="10">
    <source>
        <dbReference type="Pfam" id="PF14681"/>
    </source>
</evidence>
<dbReference type="FunFam" id="3.40.50.2020:FF:000023">
    <property type="entry name" value="Probable uracil phosphoribosyltransferase"/>
    <property type="match status" value="1"/>
</dbReference>
<protein>
    <recommendedName>
        <fullName evidence="4">uracil phosphoribosyltransferase</fullName>
        <ecNumber evidence="4">2.4.2.9</ecNumber>
    </recommendedName>
</protein>
<keyword evidence="6 11" id="KW-0328">Glycosyltransferase</keyword>
<sequence length="221" mass="23833">MTTAEMTTDSHVKVLPPNGYITALMTTLRDSNTESDRFADTVHRLAAQLMVLVLDLIPTEPLRVLTPTGAYFEGATHKAEVCGVSILRAGGSLEPSLRHAYTGPLSFGKILIQRNEETSQPKHIYSKFPPNLAQKTVVILEPMVATGGSASMAVEKLMAEGVPEDKIIFANLIASKQGLQVLRSRFPTMHVVTAAIDSDMTASNHISPGLGDFGDRFDGTL</sequence>
<keyword evidence="5" id="KW-0021">Allosteric enzyme</keyword>
<dbReference type="CDD" id="cd06223">
    <property type="entry name" value="PRTases_typeI"/>
    <property type="match status" value="1"/>
</dbReference>
<comment type="cofactor">
    <cofactor evidence="1">
        <name>Mg(2+)</name>
        <dbReference type="ChEBI" id="CHEBI:18420"/>
    </cofactor>
</comment>
<dbReference type="InterPro" id="IPR029057">
    <property type="entry name" value="PRTase-like"/>
</dbReference>
<feature type="domain" description="Phosphoribosyltransferase" evidence="10">
    <location>
        <begin position="19"/>
        <end position="220"/>
    </location>
</feature>
<dbReference type="GO" id="GO:0004845">
    <property type="term" value="F:uracil phosphoribosyltransferase activity"/>
    <property type="evidence" value="ECO:0007669"/>
    <property type="project" value="UniProtKB-EC"/>
</dbReference>
<dbReference type="Gene3D" id="3.40.50.2020">
    <property type="match status" value="1"/>
</dbReference>
<keyword evidence="8" id="KW-0547">Nucleotide-binding</keyword>
<gene>
    <name evidence="11" type="ORF">B0T11DRAFT_282616</name>
</gene>
<comment type="similarity">
    <text evidence="3">Belongs to the UPRTase family.</text>
</comment>
<accession>A0A8K0X5G0</accession>
<evidence type="ECO:0000256" key="5">
    <source>
        <dbReference type="ARBA" id="ARBA00022533"/>
    </source>
</evidence>
<name>A0A8K0X5G0_9PEZI</name>
<keyword evidence="12" id="KW-1185">Reference proteome</keyword>
<dbReference type="OrthoDB" id="106623at2759"/>
<evidence type="ECO:0000256" key="2">
    <source>
        <dbReference type="ARBA" id="ARBA00005180"/>
    </source>
</evidence>
<evidence type="ECO:0000313" key="11">
    <source>
        <dbReference type="EMBL" id="KAH7363448.1"/>
    </source>
</evidence>
<proteinExistence type="inferred from homology"/>
<comment type="caution">
    <text evidence="11">The sequence shown here is derived from an EMBL/GenBank/DDBJ whole genome shotgun (WGS) entry which is preliminary data.</text>
</comment>
<dbReference type="NCBIfam" id="NF001097">
    <property type="entry name" value="PRK00129.1"/>
    <property type="match status" value="1"/>
</dbReference>
<dbReference type="Pfam" id="PF14681">
    <property type="entry name" value="UPRTase"/>
    <property type="match status" value="1"/>
</dbReference>
<evidence type="ECO:0000256" key="1">
    <source>
        <dbReference type="ARBA" id="ARBA00001946"/>
    </source>
</evidence>
<keyword evidence="7" id="KW-0808">Transferase</keyword>
<reference evidence="11" key="1">
    <citation type="journal article" date="2021" name="Nat. Commun.">
        <title>Genetic determinants of endophytism in the Arabidopsis root mycobiome.</title>
        <authorList>
            <person name="Mesny F."/>
            <person name="Miyauchi S."/>
            <person name="Thiergart T."/>
            <person name="Pickel B."/>
            <person name="Atanasova L."/>
            <person name="Karlsson M."/>
            <person name="Huettel B."/>
            <person name="Barry K.W."/>
            <person name="Haridas S."/>
            <person name="Chen C."/>
            <person name="Bauer D."/>
            <person name="Andreopoulos W."/>
            <person name="Pangilinan J."/>
            <person name="LaButti K."/>
            <person name="Riley R."/>
            <person name="Lipzen A."/>
            <person name="Clum A."/>
            <person name="Drula E."/>
            <person name="Henrissat B."/>
            <person name="Kohler A."/>
            <person name="Grigoriev I.V."/>
            <person name="Martin F.M."/>
            <person name="Hacquard S."/>
        </authorList>
    </citation>
    <scope>NUCLEOTIDE SEQUENCE</scope>
    <source>
        <strain evidence="11">MPI-CAGE-AT-0016</strain>
    </source>
</reference>
<evidence type="ECO:0000256" key="8">
    <source>
        <dbReference type="ARBA" id="ARBA00022741"/>
    </source>
</evidence>
<evidence type="ECO:0000256" key="6">
    <source>
        <dbReference type="ARBA" id="ARBA00022676"/>
    </source>
</evidence>
<dbReference type="EMBL" id="JAGPXD010000003">
    <property type="protein sequence ID" value="KAH7363448.1"/>
    <property type="molecule type" value="Genomic_DNA"/>
</dbReference>
<dbReference type="GO" id="GO:0005525">
    <property type="term" value="F:GTP binding"/>
    <property type="evidence" value="ECO:0007669"/>
    <property type="project" value="UniProtKB-KW"/>
</dbReference>
<dbReference type="AlphaFoldDB" id="A0A8K0X5G0"/>
<evidence type="ECO:0000256" key="9">
    <source>
        <dbReference type="ARBA" id="ARBA00023134"/>
    </source>
</evidence>
<evidence type="ECO:0000256" key="4">
    <source>
        <dbReference type="ARBA" id="ARBA00011894"/>
    </source>
</evidence>
<dbReference type="InterPro" id="IPR000836">
    <property type="entry name" value="PRTase_dom"/>
</dbReference>
<dbReference type="GO" id="GO:0008655">
    <property type="term" value="P:pyrimidine-containing compound salvage"/>
    <property type="evidence" value="ECO:0007669"/>
    <property type="project" value="UniProtKB-ARBA"/>
</dbReference>
<evidence type="ECO:0000256" key="3">
    <source>
        <dbReference type="ARBA" id="ARBA00009516"/>
    </source>
</evidence>